<dbReference type="GO" id="GO:0005507">
    <property type="term" value="F:copper ion binding"/>
    <property type="evidence" value="ECO:0007669"/>
    <property type="project" value="InterPro"/>
</dbReference>
<evidence type="ECO:0000256" key="10">
    <source>
        <dbReference type="ARBA" id="ARBA00022989"/>
    </source>
</evidence>
<evidence type="ECO:0000256" key="11">
    <source>
        <dbReference type="ARBA" id="ARBA00023008"/>
    </source>
</evidence>
<keyword evidence="6 17" id="KW-0812">Transmembrane</keyword>
<evidence type="ECO:0000256" key="3">
    <source>
        <dbReference type="ARBA" id="ARBA00012949"/>
    </source>
</evidence>
<evidence type="ECO:0000256" key="17">
    <source>
        <dbReference type="SAM" id="Phobius"/>
    </source>
</evidence>
<evidence type="ECO:0000256" key="9">
    <source>
        <dbReference type="ARBA" id="ARBA00022982"/>
    </source>
</evidence>
<evidence type="ECO:0000256" key="8">
    <source>
        <dbReference type="ARBA" id="ARBA00022967"/>
    </source>
</evidence>
<comment type="function">
    <text evidence="13">Subunits I and II form the functional core of the enzyme complex. Electrons originating in cytochrome c are transferred via heme a and Cu(A) to the binuclear center formed by heme a3 and Cu(B).</text>
</comment>
<dbReference type="AlphaFoldDB" id="A0A1X6WVB4"/>
<feature type="region of interest" description="Disordered" evidence="16">
    <location>
        <begin position="1"/>
        <end position="65"/>
    </location>
</feature>
<comment type="catalytic activity">
    <reaction evidence="15">
        <text>4 Fe(II)-[cytochrome c] + O2 + 8 H(+)(in) = 4 Fe(III)-[cytochrome c] + 2 H2O + 4 H(+)(out)</text>
        <dbReference type="Rhea" id="RHEA:11436"/>
        <dbReference type="Rhea" id="RHEA-COMP:10350"/>
        <dbReference type="Rhea" id="RHEA-COMP:14399"/>
        <dbReference type="ChEBI" id="CHEBI:15377"/>
        <dbReference type="ChEBI" id="CHEBI:15378"/>
        <dbReference type="ChEBI" id="CHEBI:15379"/>
        <dbReference type="ChEBI" id="CHEBI:29033"/>
        <dbReference type="ChEBI" id="CHEBI:29034"/>
        <dbReference type="EC" id="7.1.1.9"/>
    </reaction>
</comment>
<keyword evidence="4" id="KW-0813">Transport</keyword>
<dbReference type="SUPFAM" id="SSF49503">
    <property type="entry name" value="Cupredoxins"/>
    <property type="match status" value="1"/>
</dbReference>
<dbReference type="InterPro" id="IPR002429">
    <property type="entry name" value="CcO_II-like_C"/>
</dbReference>
<evidence type="ECO:0000256" key="13">
    <source>
        <dbReference type="ARBA" id="ARBA00024688"/>
    </source>
</evidence>
<dbReference type="Proteomes" id="UP000195981">
    <property type="component" value="Unassembled WGS sequence"/>
</dbReference>
<gene>
    <name evidence="19" type="ORF">FM110_03460</name>
</gene>
<evidence type="ECO:0000256" key="7">
    <source>
        <dbReference type="ARBA" id="ARBA00022723"/>
    </source>
</evidence>
<comment type="similarity">
    <text evidence="2">Belongs to the cytochrome c oxidase subunit 2 family.</text>
</comment>
<dbReference type="OrthoDB" id="9781261at2"/>
<reference evidence="19 20" key="1">
    <citation type="submission" date="2017-02" db="EMBL/GenBank/DDBJ databases">
        <authorList>
            <person name="Peterson S.W."/>
        </authorList>
    </citation>
    <scope>NUCLEOTIDE SEQUENCE [LARGE SCALE GENOMIC DNA]</scope>
    <source>
        <strain evidence="19 20">CIP104813</strain>
    </source>
</reference>
<evidence type="ECO:0000256" key="5">
    <source>
        <dbReference type="ARBA" id="ARBA00022660"/>
    </source>
</evidence>
<dbReference type="PROSITE" id="PS50857">
    <property type="entry name" value="COX2_CUA"/>
    <property type="match status" value="1"/>
</dbReference>
<name>A0A1X6WVB4_9MICO</name>
<dbReference type="PROSITE" id="PS00078">
    <property type="entry name" value="COX2"/>
    <property type="match status" value="1"/>
</dbReference>
<protein>
    <recommendedName>
        <fullName evidence="3">cytochrome-c oxidase</fullName>
        <ecNumber evidence="3">7.1.1.9</ecNumber>
    </recommendedName>
    <alternativeName>
        <fullName evidence="14">Cytochrome aa3 subunit 2</fullName>
    </alternativeName>
</protein>
<feature type="compositionally biased region" description="Basic residues" evidence="16">
    <location>
        <begin position="1"/>
        <end position="18"/>
    </location>
</feature>
<evidence type="ECO:0000256" key="12">
    <source>
        <dbReference type="ARBA" id="ARBA00023136"/>
    </source>
</evidence>
<dbReference type="InterPro" id="IPR014222">
    <property type="entry name" value="Cyt_c_oxidase_su2"/>
</dbReference>
<dbReference type="PANTHER" id="PTHR22888:SF9">
    <property type="entry name" value="CYTOCHROME C OXIDASE SUBUNIT 2"/>
    <property type="match status" value="1"/>
</dbReference>
<keyword evidence="8" id="KW-1278">Translocase</keyword>
<dbReference type="Gene3D" id="2.60.40.420">
    <property type="entry name" value="Cupredoxins - blue copper proteins"/>
    <property type="match status" value="1"/>
</dbReference>
<evidence type="ECO:0000256" key="1">
    <source>
        <dbReference type="ARBA" id="ARBA00004141"/>
    </source>
</evidence>
<comment type="subcellular location">
    <subcellularLocation>
        <location evidence="1">Membrane</location>
        <topology evidence="1">Multi-pass membrane protein</topology>
    </subcellularLocation>
</comment>
<keyword evidence="12 17" id="KW-0472">Membrane</keyword>
<evidence type="ECO:0000313" key="20">
    <source>
        <dbReference type="Proteomes" id="UP000195981"/>
    </source>
</evidence>
<dbReference type="CDD" id="cd13919">
    <property type="entry name" value="CuRO_HCO_II_like_5"/>
    <property type="match status" value="1"/>
</dbReference>
<dbReference type="InterPro" id="IPR008972">
    <property type="entry name" value="Cupredoxin"/>
</dbReference>
<feature type="transmembrane region" description="Helical" evidence="17">
    <location>
        <begin position="159"/>
        <end position="176"/>
    </location>
</feature>
<feature type="domain" description="Cytochrome oxidase subunit II copper A binding" evidence="18">
    <location>
        <begin position="189"/>
        <end position="318"/>
    </location>
</feature>
<keyword evidence="10 17" id="KW-1133">Transmembrane helix</keyword>
<dbReference type="PRINTS" id="PR01166">
    <property type="entry name" value="CYCOXIDASEII"/>
</dbReference>
<evidence type="ECO:0000256" key="2">
    <source>
        <dbReference type="ARBA" id="ARBA00007866"/>
    </source>
</evidence>
<dbReference type="PANTHER" id="PTHR22888">
    <property type="entry name" value="CYTOCHROME C OXIDASE, SUBUNIT II"/>
    <property type="match status" value="1"/>
</dbReference>
<keyword evidence="20" id="KW-1185">Reference proteome</keyword>
<dbReference type="GO" id="GO:0004129">
    <property type="term" value="F:cytochrome-c oxidase activity"/>
    <property type="evidence" value="ECO:0007669"/>
    <property type="project" value="UniProtKB-EC"/>
</dbReference>
<dbReference type="Gene3D" id="1.10.287.90">
    <property type="match status" value="1"/>
</dbReference>
<accession>A0A1X6WVB4</accession>
<evidence type="ECO:0000256" key="15">
    <source>
        <dbReference type="ARBA" id="ARBA00047816"/>
    </source>
</evidence>
<feature type="transmembrane region" description="Helical" evidence="17">
    <location>
        <begin position="117"/>
        <end position="138"/>
    </location>
</feature>
<dbReference type="GO" id="GO:0042773">
    <property type="term" value="P:ATP synthesis coupled electron transport"/>
    <property type="evidence" value="ECO:0007669"/>
    <property type="project" value="TreeGrafter"/>
</dbReference>
<feature type="compositionally biased region" description="Basic and acidic residues" evidence="16">
    <location>
        <begin position="332"/>
        <end position="358"/>
    </location>
</feature>
<evidence type="ECO:0000313" key="19">
    <source>
        <dbReference type="EMBL" id="SLM89358.1"/>
    </source>
</evidence>
<dbReference type="EC" id="7.1.1.9" evidence="3"/>
<dbReference type="InterPro" id="IPR001505">
    <property type="entry name" value="Copper_CuA"/>
</dbReference>
<feature type="region of interest" description="Disordered" evidence="16">
    <location>
        <begin position="315"/>
        <end position="358"/>
    </location>
</feature>
<dbReference type="NCBIfam" id="TIGR02866">
    <property type="entry name" value="CoxB"/>
    <property type="match status" value="1"/>
</dbReference>
<dbReference type="GO" id="GO:0016491">
    <property type="term" value="F:oxidoreductase activity"/>
    <property type="evidence" value="ECO:0007669"/>
    <property type="project" value="UniProtKB-KW"/>
</dbReference>
<evidence type="ECO:0000256" key="6">
    <source>
        <dbReference type="ARBA" id="ARBA00022692"/>
    </source>
</evidence>
<dbReference type="GO" id="GO:0016020">
    <property type="term" value="C:membrane"/>
    <property type="evidence" value="ECO:0007669"/>
    <property type="project" value="UniProtKB-SubCell"/>
</dbReference>
<sequence>MPHRLGIRASPRARRRSPWIRGRDGGIGPPIPHDNEPLAGTVSSGRRRGRRAEGHPVIPQSSHGSRRTARWAVGLTLASLALVGCSDAQRRGFMPGDTEQEVTNQTGRIMNLWSGSWVTLMVVGLIVWGLIIWCAIAYRRKKGDTGLPVQLRYHVPLEMIFTLLPVVMIMSLFYFTQRDATEIEALSENPDVTIHAVAKQWSWDFNYVDEDVHEPAGVQSFETGTEGAEESLPVLYLPVNKTVRFELDSRDVVHSFWVVDFLYKKDMFPGHSTSFEVTPTKEGTYKGKCAELCGEYHSDMLFNVKVVSQEEYDQHMQELRDQGSTGQLGLDLNRDQQDWSIREKDAERDQKKIEEDSK</sequence>
<keyword evidence="5" id="KW-0679">Respiratory chain</keyword>
<dbReference type="InterPro" id="IPR045187">
    <property type="entry name" value="CcO_II"/>
</dbReference>
<organism evidence="19 20">
    <name type="scientific">Brachybacterium nesterenkovii</name>
    <dbReference type="NCBI Taxonomy" id="47847"/>
    <lineage>
        <taxon>Bacteria</taxon>
        <taxon>Bacillati</taxon>
        <taxon>Actinomycetota</taxon>
        <taxon>Actinomycetes</taxon>
        <taxon>Micrococcales</taxon>
        <taxon>Dermabacteraceae</taxon>
        <taxon>Brachybacterium</taxon>
    </lineage>
</organism>
<keyword evidence="7" id="KW-0479">Metal-binding</keyword>
<evidence type="ECO:0000256" key="14">
    <source>
        <dbReference type="ARBA" id="ARBA00031399"/>
    </source>
</evidence>
<keyword evidence="9" id="KW-0249">Electron transport</keyword>
<dbReference type="EMBL" id="FWFG01000030">
    <property type="protein sequence ID" value="SLM89358.1"/>
    <property type="molecule type" value="Genomic_DNA"/>
</dbReference>
<dbReference type="Pfam" id="PF00116">
    <property type="entry name" value="COX2"/>
    <property type="match status" value="1"/>
</dbReference>
<keyword evidence="19" id="KW-0560">Oxidoreductase</keyword>
<evidence type="ECO:0000259" key="18">
    <source>
        <dbReference type="PROSITE" id="PS50857"/>
    </source>
</evidence>
<evidence type="ECO:0000256" key="16">
    <source>
        <dbReference type="SAM" id="MobiDB-lite"/>
    </source>
</evidence>
<evidence type="ECO:0000256" key="4">
    <source>
        <dbReference type="ARBA" id="ARBA00022448"/>
    </source>
</evidence>
<dbReference type="SUPFAM" id="SSF81464">
    <property type="entry name" value="Cytochrome c oxidase subunit II-like, transmembrane region"/>
    <property type="match status" value="1"/>
</dbReference>
<proteinExistence type="inferred from homology"/>
<keyword evidence="11" id="KW-0186">Copper</keyword>
<dbReference type="InterPro" id="IPR036257">
    <property type="entry name" value="Cyt_c_oxidase_su2_TM_sf"/>
</dbReference>